<proteinExistence type="predicted"/>
<dbReference type="AlphaFoldDB" id="A0A6M3Y016"/>
<name>A0A6M3Y016_9ZZZZ</name>
<dbReference type="EMBL" id="MT145100">
    <property type="protein sequence ID" value="QJI03579.1"/>
    <property type="molecule type" value="Genomic_DNA"/>
</dbReference>
<sequence>MNVICRECGKLVPEDEVIKMSMVEYKRWQTVIYDIPFMSYFPNEYNIYTQICEGCYKKSPQ</sequence>
<reference evidence="1" key="1">
    <citation type="submission" date="2020-03" db="EMBL/GenBank/DDBJ databases">
        <title>The deep terrestrial virosphere.</title>
        <authorList>
            <person name="Holmfeldt K."/>
            <person name="Nilsson E."/>
            <person name="Simone D."/>
            <person name="Lopez-Fernandez M."/>
            <person name="Wu X."/>
            <person name="de Brujin I."/>
            <person name="Lundin D."/>
            <person name="Andersson A."/>
            <person name="Bertilsson S."/>
            <person name="Dopson M."/>
        </authorList>
    </citation>
    <scope>NUCLEOTIDE SEQUENCE</scope>
    <source>
        <strain evidence="1">TM448B04678</strain>
    </source>
</reference>
<organism evidence="1">
    <name type="scientific">viral metagenome</name>
    <dbReference type="NCBI Taxonomy" id="1070528"/>
    <lineage>
        <taxon>unclassified sequences</taxon>
        <taxon>metagenomes</taxon>
        <taxon>organismal metagenomes</taxon>
    </lineage>
</organism>
<evidence type="ECO:0000313" key="1">
    <source>
        <dbReference type="EMBL" id="QJI03579.1"/>
    </source>
</evidence>
<gene>
    <name evidence="1" type="ORF">TM448B04678_0010</name>
</gene>
<accession>A0A6M3Y016</accession>
<protein>
    <submittedName>
        <fullName evidence="1">Uncharacterized protein</fullName>
    </submittedName>
</protein>